<evidence type="ECO:0000313" key="2">
    <source>
        <dbReference type="EMBL" id="OAS18187.1"/>
    </source>
</evidence>
<comment type="caution">
    <text evidence="2">The sequence shown here is derived from an EMBL/GenBank/DDBJ whole genome shotgun (WGS) entry which is preliminary data.</text>
</comment>
<reference evidence="2 3" key="1">
    <citation type="submission" date="2016-04" db="EMBL/GenBank/DDBJ databases">
        <authorList>
            <person name="Evans L.H."/>
            <person name="Alamgir A."/>
            <person name="Owens N."/>
            <person name="Weber N.D."/>
            <person name="Virtaneva K."/>
            <person name="Barbian K."/>
            <person name="Babar A."/>
            <person name="Rosenke K."/>
        </authorList>
    </citation>
    <scope>NUCLEOTIDE SEQUENCE [LARGE SCALE GENOMIC DNA]</scope>
    <source>
        <strain evidence="2 3">PMB02</strain>
    </source>
</reference>
<accession>A0A179S3E8</accession>
<dbReference type="EMBL" id="LWHQ01000063">
    <property type="protein sequence ID" value="OAS18187.1"/>
    <property type="molecule type" value="Genomic_DNA"/>
</dbReference>
<evidence type="ECO:0000313" key="3">
    <source>
        <dbReference type="Proteomes" id="UP000078316"/>
    </source>
</evidence>
<name>A0A179S3E8_9HYPH</name>
<protein>
    <submittedName>
        <fullName evidence="2">Uncharacterized protein</fullName>
    </submittedName>
</protein>
<proteinExistence type="predicted"/>
<gene>
    <name evidence="2" type="ORF">A5481_26955</name>
</gene>
<dbReference type="Proteomes" id="UP000078316">
    <property type="component" value="Unassembled WGS sequence"/>
</dbReference>
<organism evidence="2 3">
    <name type="scientific">Methylobacterium platani</name>
    <dbReference type="NCBI Taxonomy" id="427683"/>
    <lineage>
        <taxon>Bacteria</taxon>
        <taxon>Pseudomonadati</taxon>
        <taxon>Pseudomonadota</taxon>
        <taxon>Alphaproteobacteria</taxon>
        <taxon>Hyphomicrobiales</taxon>
        <taxon>Methylobacteriaceae</taxon>
        <taxon>Methylobacterium</taxon>
    </lineage>
</organism>
<sequence length="233" mass="25479">MTVMALPKVKQEVSRDPSRAALAEQIERRAAARQSRDDALRALNEVEGRQLPASEAVWQAEAALADARPLSGTELIAATLRGESIDTEAPIKEARSRVEESRRARDQLTTARDSLRAALDRASDGVRWADESVREARAAVLQYALPDLIERAKALRAELLGIGRVLNVLRSEHTSPSIGPGERALLSEADDVGRSAFFERSNEVPATAEQLAWEDAMRGLLDDPNCPLPRIGE</sequence>
<evidence type="ECO:0000256" key="1">
    <source>
        <dbReference type="SAM" id="Coils"/>
    </source>
</evidence>
<dbReference type="STRING" id="427683.A5481_26955"/>
<feature type="coiled-coil region" evidence="1">
    <location>
        <begin position="91"/>
        <end position="118"/>
    </location>
</feature>
<keyword evidence="1" id="KW-0175">Coiled coil</keyword>
<dbReference type="AlphaFoldDB" id="A0A179S3E8"/>